<dbReference type="Proteomes" id="UP000076502">
    <property type="component" value="Unassembled WGS sequence"/>
</dbReference>
<reference evidence="1 2" key="1">
    <citation type="submission" date="2015-07" db="EMBL/GenBank/DDBJ databases">
        <title>The genome of Dufourea novaeangliae.</title>
        <authorList>
            <person name="Pan H."/>
            <person name="Kapheim K."/>
        </authorList>
    </citation>
    <scope>NUCLEOTIDE SEQUENCE [LARGE SCALE GENOMIC DNA]</scope>
    <source>
        <strain evidence="1">0120121106</strain>
        <tissue evidence="1">Whole body</tissue>
    </source>
</reference>
<dbReference type="AlphaFoldDB" id="A0A154PSB2"/>
<protein>
    <submittedName>
        <fullName evidence="1">Uncharacterized protein</fullName>
    </submittedName>
</protein>
<dbReference type="EMBL" id="KQ435030">
    <property type="protein sequence ID" value="KZC14000.1"/>
    <property type="molecule type" value="Genomic_DNA"/>
</dbReference>
<keyword evidence="2" id="KW-1185">Reference proteome</keyword>
<name>A0A154PSB2_DUFNO</name>
<organism evidence="1 2">
    <name type="scientific">Dufourea novaeangliae</name>
    <name type="common">Sweat bee</name>
    <dbReference type="NCBI Taxonomy" id="178035"/>
    <lineage>
        <taxon>Eukaryota</taxon>
        <taxon>Metazoa</taxon>
        <taxon>Ecdysozoa</taxon>
        <taxon>Arthropoda</taxon>
        <taxon>Hexapoda</taxon>
        <taxon>Insecta</taxon>
        <taxon>Pterygota</taxon>
        <taxon>Neoptera</taxon>
        <taxon>Endopterygota</taxon>
        <taxon>Hymenoptera</taxon>
        <taxon>Apocrita</taxon>
        <taxon>Aculeata</taxon>
        <taxon>Apoidea</taxon>
        <taxon>Anthophila</taxon>
        <taxon>Halictidae</taxon>
        <taxon>Rophitinae</taxon>
        <taxon>Dufourea</taxon>
    </lineage>
</organism>
<evidence type="ECO:0000313" key="2">
    <source>
        <dbReference type="Proteomes" id="UP000076502"/>
    </source>
</evidence>
<evidence type="ECO:0000313" key="1">
    <source>
        <dbReference type="EMBL" id="KZC14000.1"/>
    </source>
</evidence>
<accession>A0A154PSB2</accession>
<sequence>MKVHCPFHFYISEVSMVFYLASKFPSINNLAPVFSSLSLTSRGNIIVCSGPIRSTMEANNLAVAALTIAF</sequence>
<proteinExistence type="predicted"/>
<gene>
    <name evidence="1" type="ORF">WN55_06530</name>
</gene>